<dbReference type="Pfam" id="PF12776">
    <property type="entry name" value="Myb_DNA-bind_3"/>
    <property type="match status" value="1"/>
</dbReference>
<proteinExistence type="predicted"/>
<feature type="region of interest" description="Disordered" evidence="1">
    <location>
        <begin position="165"/>
        <end position="201"/>
    </location>
</feature>
<protein>
    <recommendedName>
        <fullName evidence="2">Myb/SANT-like domain-containing protein</fullName>
    </recommendedName>
</protein>
<organism evidence="3 4">
    <name type="scientific">Canna indica</name>
    <name type="common">Indian-shot</name>
    <dbReference type="NCBI Taxonomy" id="4628"/>
    <lineage>
        <taxon>Eukaryota</taxon>
        <taxon>Viridiplantae</taxon>
        <taxon>Streptophyta</taxon>
        <taxon>Embryophyta</taxon>
        <taxon>Tracheophyta</taxon>
        <taxon>Spermatophyta</taxon>
        <taxon>Magnoliopsida</taxon>
        <taxon>Liliopsida</taxon>
        <taxon>Zingiberales</taxon>
        <taxon>Cannaceae</taxon>
        <taxon>Canna</taxon>
    </lineage>
</organism>
<evidence type="ECO:0000256" key="1">
    <source>
        <dbReference type="SAM" id="MobiDB-lite"/>
    </source>
</evidence>
<name>A0AAQ3L393_9LILI</name>
<reference evidence="3 4" key="1">
    <citation type="submission" date="2023-10" db="EMBL/GenBank/DDBJ databases">
        <title>Chromosome-scale genome assembly provides insights into flower coloration mechanisms of Canna indica.</title>
        <authorList>
            <person name="Li C."/>
        </authorList>
    </citation>
    <scope>NUCLEOTIDE SEQUENCE [LARGE SCALE GENOMIC DNA]</scope>
    <source>
        <tissue evidence="3">Flower</tissue>
    </source>
</reference>
<evidence type="ECO:0000259" key="2">
    <source>
        <dbReference type="Pfam" id="PF12776"/>
    </source>
</evidence>
<evidence type="ECO:0000313" key="3">
    <source>
        <dbReference type="EMBL" id="WOL19774.1"/>
    </source>
</evidence>
<gene>
    <name evidence="3" type="ORF">Cni_G28576</name>
</gene>
<feature type="domain" description="Myb/SANT-like" evidence="2">
    <location>
        <begin position="21"/>
        <end position="116"/>
    </location>
</feature>
<evidence type="ECO:0000313" key="4">
    <source>
        <dbReference type="Proteomes" id="UP001327560"/>
    </source>
</evidence>
<dbReference type="PANTHER" id="PTHR46250:SF18">
    <property type="entry name" value="MYB_SANT-LIKE DOMAIN-CONTAINING PROTEIN"/>
    <property type="match status" value="1"/>
</dbReference>
<dbReference type="InterPro" id="IPR024752">
    <property type="entry name" value="Myb/SANT-like_dom"/>
</dbReference>
<sequence length="302" mass="34850">MMDRQSSQSTQSKKTRDRRVWTKIEEDLFIDILEDLVNAGWKSDNGFRPGMYSEIERRMEAACPGCGIRPTPHVESKLKVLKKQYNIVYDMLNHSGFTWDSDRKCVIAEDSIWEEYIKKDNDAKLMKNKPFPYYERLSIVFGKDRMISRNVETLEDAIEKLNEEEVDKKDDMEVSSPHSIAEASTGRSHQGRKRKDREDSKIASHVAKIGEYIGVVASKMGDLADNIAAMSNQFGHDKDLAKMQKGIHEQLKKLPLLASMDIFFLTRYLGTHPDELMIFSGMETIEDKLGFLQYIMEHERPS</sequence>
<dbReference type="EMBL" id="CP136898">
    <property type="protein sequence ID" value="WOL19774.1"/>
    <property type="molecule type" value="Genomic_DNA"/>
</dbReference>
<dbReference type="PANTHER" id="PTHR46250">
    <property type="entry name" value="MYB/SANT-LIKE DNA-BINDING DOMAIN PROTEIN-RELATED"/>
    <property type="match status" value="1"/>
</dbReference>
<accession>A0AAQ3L393</accession>
<dbReference type="AlphaFoldDB" id="A0AAQ3L393"/>
<dbReference type="Proteomes" id="UP001327560">
    <property type="component" value="Chromosome 9"/>
</dbReference>
<keyword evidence="4" id="KW-1185">Reference proteome</keyword>